<dbReference type="EMBL" id="JAUSTM010000007">
    <property type="protein sequence ID" value="MDQ0222401.1"/>
    <property type="molecule type" value="Genomic_DNA"/>
</dbReference>
<evidence type="ECO:0000313" key="3">
    <source>
        <dbReference type="Proteomes" id="UP001223079"/>
    </source>
</evidence>
<keyword evidence="3" id="KW-1185">Reference proteome</keyword>
<reference evidence="2 3" key="1">
    <citation type="submission" date="2023-07" db="EMBL/GenBank/DDBJ databases">
        <title>Genomic Encyclopedia of Type Strains, Phase IV (KMG-IV): sequencing the most valuable type-strain genomes for metagenomic binning, comparative biology and taxonomic classification.</title>
        <authorList>
            <person name="Goeker M."/>
        </authorList>
    </citation>
    <scope>NUCLEOTIDE SEQUENCE [LARGE SCALE GENOMIC DNA]</scope>
    <source>
        <strain evidence="2 3">DSM 105143</strain>
    </source>
</reference>
<keyword evidence="1" id="KW-0472">Membrane</keyword>
<dbReference type="Proteomes" id="UP001223079">
    <property type="component" value="Unassembled WGS sequence"/>
</dbReference>
<name>A0ABT9YQX2_9STRE</name>
<sequence>MTAKKYLFEWLKWFLVNWAIWMGMTTLLMFQDTGSHYGVPPISLIFPFVYAFNHADGKGFRWYKLLITLIFTGIMVYAIPTFGYDGLRLSKVFVLVSLLIAILLSAFVFRLTKADWKRWWGFSLFTSDDEEG</sequence>
<gene>
    <name evidence="2" type="ORF">J2S23_000953</name>
</gene>
<proteinExistence type="predicted"/>
<evidence type="ECO:0000313" key="2">
    <source>
        <dbReference type="EMBL" id="MDQ0222401.1"/>
    </source>
</evidence>
<feature type="transmembrane region" description="Helical" evidence="1">
    <location>
        <begin position="65"/>
        <end position="83"/>
    </location>
</feature>
<evidence type="ECO:0000256" key="1">
    <source>
        <dbReference type="SAM" id="Phobius"/>
    </source>
</evidence>
<keyword evidence="1" id="KW-1133">Transmembrane helix</keyword>
<feature type="transmembrane region" description="Helical" evidence="1">
    <location>
        <begin position="36"/>
        <end position="53"/>
    </location>
</feature>
<keyword evidence="1" id="KW-0812">Transmembrane</keyword>
<protein>
    <submittedName>
        <fullName evidence="2">Uncharacterized protein</fullName>
    </submittedName>
</protein>
<organism evidence="2 3">
    <name type="scientific">Streptococcus moroccensis</name>
    <dbReference type="NCBI Taxonomy" id="1451356"/>
    <lineage>
        <taxon>Bacteria</taxon>
        <taxon>Bacillati</taxon>
        <taxon>Bacillota</taxon>
        <taxon>Bacilli</taxon>
        <taxon>Lactobacillales</taxon>
        <taxon>Streptococcaceae</taxon>
        <taxon>Streptococcus</taxon>
    </lineage>
</organism>
<accession>A0ABT9YQX2</accession>
<comment type="caution">
    <text evidence="2">The sequence shown here is derived from an EMBL/GenBank/DDBJ whole genome shotgun (WGS) entry which is preliminary data.</text>
</comment>
<feature type="transmembrane region" description="Helical" evidence="1">
    <location>
        <begin position="89"/>
        <end position="109"/>
    </location>
</feature>
<feature type="transmembrane region" description="Helical" evidence="1">
    <location>
        <begin position="12"/>
        <end position="30"/>
    </location>
</feature>
<dbReference type="RefSeq" id="WP_307121601.1">
    <property type="nucleotide sequence ID" value="NZ_JAUSTM010000007.1"/>
</dbReference>